<feature type="non-terminal residue" evidence="1">
    <location>
        <position position="32"/>
    </location>
</feature>
<protein>
    <recommendedName>
        <fullName evidence="2">Flavoprotein domain-containing protein</fullName>
    </recommendedName>
</protein>
<dbReference type="AlphaFoldDB" id="A0A382YAY7"/>
<reference evidence="1" key="1">
    <citation type="submission" date="2018-05" db="EMBL/GenBank/DDBJ databases">
        <authorList>
            <person name="Lanie J.A."/>
            <person name="Ng W.-L."/>
            <person name="Kazmierczak K.M."/>
            <person name="Andrzejewski T.M."/>
            <person name="Davidsen T.M."/>
            <person name="Wayne K.J."/>
            <person name="Tettelin H."/>
            <person name="Glass J.I."/>
            <person name="Rusch D."/>
            <person name="Podicherti R."/>
            <person name="Tsui H.-C.T."/>
            <person name="Winkler M.E."/>
        </authorList>
    </citation>
    <scope>NUCLEOTIDE SEQUENCE</scope>
</reference>
<dbReference type="EMBL" id="UINC01174168">
    <property type="protein sequence ID" value="SVD80159.1"/>
    <property type="molecule type" value="Genomic_DNA"/>
</dbReference>
<name>A0A382YAY7_9ZZZZ</name>
<sequence>MGAVHEPGARRLVVAITGASGPQFGIRLLQVL</sequence>
<gene>
    <name evidence="1" type="ORF">METZ01_LOCUS433013</name>
</gene>
<organism evidence="1">
    <name type="scientific">marine metagenome</name>
    <dbReference type="NCBI Taxonomy" id="408172"/>
    <lineage>
        <taxon>unclassified sequences</taxon>
        <taxon>metagenomes</taxon>
        <taxon>ecological metagenomes</taxon>
    </lineage>
</organism>
<accession>A0A382YAY7</accession>
<evidence type="ECO:0008006" key="2">
    <source>
        <dbReference type="Google" id="ProtNLM"/>
    </source>
</evidence>
<evidence type="ECO:0000313" key="1">
    <source>
        <dbReference type="EMBL" id="SVD80159.1"/>
    </source>
</evidence>
<proteinExistence type="predicted"/>